<dbReference type="VEuPathDB" id="TriTrypDB:ADEAN_000301300"/>
<dbReference type="EMBL" id="LR877149">
    <property type="protein sequence ID" value="CAD2215558.1"/>
    <property type="molecule type" value="Genomic_DNA"/>
</dbReference>
<protein>
    <submittedName>
        <fullName evidence="1">Uncharacterized protein</fullName>
    </submittedName>
</protein>
<organism evidence="1 2">
    <name type="scientific">Angomonas deanei</name>
    <dbReference type="NCBI Taxonomy" id="59799"/>
    <lineage>
        <taxon>Eukaryota</taxon>
        <taxon>Discoba</taxon>
        <taxon>Euglenozoa</taxon>
        <taxon>Kinetoplastea</taxon>
        <taxon>Metakinetoplastina</taxon>
        <taxon>Trypanosomatida</taxon>
        <taxon>Trypanosomatidae</taxon>
        <taxon>Strigomonadinae</taxon>
        <taxon>Angomonas</taxon>
    </lineage>
</organism>
<gene>
    <name evidence="1" type="ORF">ADEAN_000301300</name>
</gene>
<dbReference type="AlphaFoldDB" id="A0A7G2C6V9"/>
<name>A0A7G2C6V9_9TRYP</name>
<dbReference type="Proteomes" id="UP000515908">
    <property type="component" value="Chromosome 05"/>
</dbReference>
<sequence>MGVLKLDSDKYEDQEDNITSGVHKLSELLADSRKAQLGQEYWPTVEVKVRNPSGQSKTYYSVIDDDRVEKKSKEYYDKYKEAKKRSLFVTPIDTWLEVKGMQTRKTSEAADARGYTVDMIDAMNTE</sequence>
<evidence type="ECO:0000313" key="2">
    <source>
        <dbReference type="Proteomes" id="UP000515908"/>
    </source>
</evidence>
<evidence type="ECO:0000313" key="1">
    <source>
        <dbReference type="EMBL" id="CAD2215558.1"/>
    </source>
</evidence>
<reference evidence="1 2" key="1">
    <citation type="submission" date="2020-08" db="EMBL/GenBank/DDBJ databases">
        <authorList>
            <person name="Newling K."/>
            <person name="Davey J."/>
            <person name="Forrester S."/>
        </authorList>
    </citation>
    <scope>NUCLEOTIDE SEQUENCE [LARGE SCALE GENOMIC DNA]</scope>
    <source>
        <strain evidence="2">Crithidia deanei Carvalho (ATCC PRA-265)</strain>
    </source>
</reference>
<proteinExistence type="predicted"/>
<keyword evidence="2" id="KW-1185">Reference proteome</keyword>
<accession>A0A7G2C6V9</accession>